<evidence type="ECO:0000313" key="2">
    <source>
        <dbReference type="EMBL" id="AGO84690.1"/>
    </source>
</evidence>
<name>S4W372_9VIRU</name>
<organism evidence="2 3">
    <name type="scientific">Pandoravirus salinus</name>
    <dbReference type="NCBI Taxonomy" id="1349410"/>
    <lineage>
        <taxon>Viruses</taxon>
        <taxon>Pandoravirus</taxon>
    </lineage>
</organism>
<dbReference type="RefSeq" id="YP_008437763.1">
    <property type="nucleotide sequence ID" value="NC_022098.1"/>
</dbReference>
<accession>S4W372</accession>
<evidence type="ECO:0000256" key="1">
    <source>
        <dbReference type="SAM" id="MobiDB-lite"/>
    </source>
</evidence>
<evidence type="ECO:0000313" key="3">
    <source>
        <dbReference type="Proteomes" id="UP000204584"/>
    </source>
</evidence>
<feature type="region of interest" description="Disordered" evidence="1">
    <location>
        <begin position="268"/>
        <end position="303"/>
    </location>
</feature>
<gene>
    <name evidence="2" type="ORF">psal_cds_718</name>
</gene>
<protein>
    <submittedName>
        <fullName evidence="2">Uncharacterized protein</fullName>
    </submittedName>
</protein>
<reference evidence="2 3" key="1">
    <citation type="journal article" date="2013" name="Science">
        <title>Pandoraviruses: amoeba viruses with genomes up to 2.5 Mb reaching that of parasitic eukaryotes.</title>
        <authorList>
            <person name="Philippe N."/>
            <person name="Legendre M."/>
            <person name="Doutre G."/>
            <person name="Coute Y."/>
            <person name="Poirot O."/>
            <person name="Lescot M."/>
            <person name="Arslan D."/>
            <person name="Seltzer V."/>
            <person name="Bertaux L."/>
            <person name="Bruley C."/>
            <person name="Garin J."/>
            <person name="Claverie J.M."/>
            <person name="Abergel C."/>
        </authorList>
    </citation>
    <scope>NUCLEOTIDE SEQUENCE [LARGE SCALE GENOMIC DNA]</scope>
</reference>
<dbReference type="Proteomes" id="UP000204584">
    <property type="component" value="Segment"/>
</dbReference>
<keyword evidence="3" id="KW-1185">Reference proteome</keyword>
<dbReference type="KEGG" id="vg:16606477"/>
<sequence>MLLARSSTPSGMRPCQEMPQLETATATAASRGDIDMLAVAVRHICSDATPILVGAAREGRTALLSWVAAPDGACVAALGAPTLPMMQAAAVAATIHNRPEALRWIASHFPDAIGPSLAWTAAAEGSIDVLRVLCDLLSPVASLEELVGEALASGSTAGVRFLVEEAGAAVTPATFATVGLIHDAMADYVCDRLSHDQLQVVVDIVSARRVTDGHQRDTVRRIRERVAGLCSAVASAIHMEFSGGRWGSGVAPCGCAKCKRPASHVALSAASTGDGDKLSVPRRAKRQRANPPETPFSSIASNR</sequence>
<proteinExistence type="predicted"/>
<dbReference type="EMBL" id="KC977571">
    <property type="protein sequence ID" value="AGO84690.1"/>
    <property type="molecule type" value="Genomic_DNA"/>
</dbReference>
<dbReference type="GeneID" id="16606477"/>